<proteinExistence type="predicted"/>
<organism evidence="1">
    <name type="scientific">viral metagenome</name>
    <dbReference type="NCBI Taxonomy" id="1070528"/>
    <lineage>
        <taxon>unclassified sequences</taxon>
        <taxon>metagenomes</taxon>
        <taxon>organismal metagenomes</taxon>
    </lineage>
</organism>
<name>A0A6M3JUY9_9ZZZZ</name>
<sequence>MVGKGRDKHRGEGWDSQFEGDREYQIMRKCVCYSCGDKFDRMGIVPVGTDQPLDLCMFCQTTDPLRGLRKRESCDGEYKTLTYSENGGRNGNTKVWW</sequence>
<accession>A0A6M3JUY9</accession>
<evidence type="ECO:0000313" key="1">
    <source>
        <dbReference type="EMBL" id="QJA73740.1"/>
    </source>
</evidence>
<protein>
    <submittedName>
        <fullName evidence="1">Uncharacterized protein</fullName>
    </submittedName>
</protein>
<gene>
    <name evidence="1" type="ORF">MM415A02265_0008</name>
</gene>
<dbReference type="EMBL" id="MT142049">
    <property type="protein sequence ID" value="QJA73740.1"/>
    <property type="molecule type" value="Genomic_DNA"/>
</dbReference>
<dbReference type="AlphaFoldDB" id="A0A6M3JUY9"/>
<reference evidence="1" key="1">
    <citation type="submission" date="2020-03" db="EMBL/GenBank/DDBJ databases">
        <title>The deep terrestrial virosphere.</title>
        <authorList>
            <person name="Holmfeldt K."/>
            <person name="Nilsson E."/>
            <person name="Simone D."/>
            <person name="Lopez-Fernandez M."/>
            <person name="Wu X."/>
            <person name="de Brujin I."/>
            <person name="Lundin D."/>
            <person name="Andersson A."/>
            <person name="Bertilsson S."/>
            <person name="Dopson M."/>
        </authorList>
    </citation>
    <scope>NUCLEOTIDE SEQUENCE</scope>
    <source>
        <strain evidence="1">MM415A02265</strain>
    </source>
</reference>